<dbReference type="Proteomes" id="UP000178776">
    <property type="component" value="Chromosome"/>
</dbReference>
<name>A0A1D9LMM4_9NEIS</name>
<dbReference type="NCBIfam" id="TIGR03293">
    <property type="entry name" value="PhnG_redo"/>
    <property type="match status" value="1"/>
</dbReference>
<gene>
    <name evidence="1" type="ORF">BKX93_22465</name>
</gene>
<dbReference type="RefSeq" id="WP_046167008.1">
    <property type="nucleotide sequence ID" value="NZ_CP017707.1"/>
</dbReference>
<evidence type="ECO:0000313" key="1">
    <source>
        <dbReference type="EMBL" id="AOZ52501.1"/>
    </source>
</evidence>
<dbReference type="GeneID" id="68843963"/>
<sequence length="144" mass="15691">MDTSTRQRWLSALANSPIERLLALLPPALPAAPRWLRRAETGLMMLQGRSGGAGARFNLGEISVSRASCEIDGHVGHGWVRGGDGRHAELIAQADALLQDPARHGELMLAWIAPLENELAERRAARSREAASSKVEFFTMVRGE</sequence>
<dbReference type="AlphaFoldDB" id="A0A1D9LMM4"/>
<dbReference type="GO" id="GO:0019634">
    <property type="term" value="P:organic phosphonate metabolic process"/>
    <property type="evidence" value="ECO:0007669"/>
    <property type="project" value="InterPro"/>
</dbReference>
<evidence type="ECO:0000313" key="2">
    <source>
        <dbReference type="Proteomes" id="UP000178776"/>
    </source>
</evidence>
<accession>A0A1D9LMM4</accession>
<reference evidence="1 2" key="1">
    <citation type="submission" date="2016-10" db="EMBL/GenBank/DDBJ databases">
        <title>Chromobacterium muskegensis sp. nov., an insecticidal bacterium isolated from Sphagnum bogs.</title>
        <authorList>
            <person name="Sparks M.E."/>
            <person name="Blackburn M.B."/>
            <person name="Gundersen-Rindal D.E."/>
            <person name="Mitchell A."/>
            <person name="Farrar R."/>
            <person name="Kuhar D."/>
        </authorList>
    </citation>
    <scope>NUCLEOTIDE SEQUENCE [LARGE SCALE GENOMIC DNA]</scope>
    <source>
        <strain evidence="1 2">21-1</strain>
    </source>
</reference>
<dbReference type="KEGG" id="cvc:BKX93_22465"/>
<dbReference type="InterPro" id="IPR009609">
    <property type="entry name" value="Phosphonate_metab_PhnG"/>
</dbReference>
<protein>
    <submittedName>
        <fullName evidence="1">Phosphonate C-P lyase system protein PhnG</fullName>
    </submittedName>
</protein>
<proteinExistence type="predicted"/>
<keyword evidence="1" id="KW-0456">Lyase</keyword>
<organism evidence="1 2">
    <name type="scientific">Chromobacterium vaccinii</name>
    <dbReference type="NCBI Taxonomy" id="1108595"/>
    <lineage>
        <taxon>Bacteria</taxon>
        <taxon>Pseudomonadati</taxon>
        <taxon>Pseudomonadota</taxon>
        <taxon>Betaproteobacteria</taxon>
        <taxon>Neisseriales</taxon>
        <taxon>Chromobacteriaceae</taxon>
        <taxon>Chromobacterium</taxon>
    </lineage>
</organism>
<dbReference type="GO" id="GO:0016829">
    <property type="term" value="F:lyase activity"/>
    <property type="evidence" value="ECO:0007669"/>
    <property type="project" value="UniProtKB-KW"/>
</dbReference>
<dbReference type="STRING" id="1108595.BKX93_22465"/>
<dbReference type="GO" id="GO:0015716">
    <property type="term" value="P:organic phosphonate transport"/>
    <property type="evidence" value="ECO:0007669"/>
    <property type="project" value="InterPro"/>
</dbReference>
<dbReference type="Pfam" id="PF06754">
    <property type="entry name" value="PhnG"/>
    <property type="match status" value="1"/>
</dbReference>
<dbReference type="EMBL" id="CP017707">
    <property type="protein sequence ID" value="AOZ52501.1"/>
    <property type="molecule type" value="Genomic_DNA"/>
</dbReference>